<evidence type="ECO:0000259" key="9">
    <source>
        <dbReference type="PROSITE" id="PS50122"/>
    </source>
</evidence>
<reference evidence="10 11" key="1">
    <citation type="submission" date="2024-06" db="EMBL/GenBank/DDBJ databases">
        <authorList>
            <person name="Woo H."/>
        </authorList>
    </citation>
    <scope>NUCLEOTIDE SEQUENCE [LARGE SCALE GENOMIC DNA]</scope>
    <source>
        <strain evidence="10 11">Si-c</strain>
    </source>
</reference>
<dbReference type="SMART" id="SM00448">
    <property type="entry name" value="REC"/>
    <property type="match status" value="1"/>
</dbReference>
<evidence type="ECO:0000256" key="6">
    <source>
        <dbReference type="PROSITE-ProRule" id="PRU00050"/>
    </source>
</evidence>
<keyword evidence="11" id="KW-1185">Reference proteome</keyword>
<comment type="function">
    <text evidence="5">Involved in chemotaxis. Part of a chemotaxis signal transduction system that modulates chemotaxis in response to various stimuli. Catalyzes the demethylation of specific methylglutamate residues introduced into the chemoreceptors (methyl-accepting chemotaxis proteins or MCP) by CheR. Also mediates the irreversible deamidation of specific glutamine residues to glutamic acid.</text>
</comment>
<dbReference type="GO" id="GO:0008984">
    <property type="term" value="F:protein-glutamate methylesterase activity"/>
    <property type="evidence" value="ECO:0007669"/>
    <property type="project" value="UniProtKB-EC"/>
</dbReference>
<feature type="active site" evidence="5 6">
    <location>
        <position position="176"/>
    </location>
</feature>
<evidence type="ECO:0000256" key="4">
    <source>
        <dbReference type="ARBA" id="ARBA00048267"/>
    </source>
</evidence>
<dbReference type="NCBIfam" id="NF009206">
    <property type="entry name" value="PRK12555.1"/>
    <property type="match status" value="1"/>
</dbReference>
<dbReference type="CDD" id="cd17541">
    <property type="entry name" value="REC_CheB-like"/>
    <property type="match status" value="1"/>
</dbReference>
<comment type="catalytic activity">
    <reaction evidence="5">
        <text>L-glutaminyl-[protein] + H2O = L-glutamyl-[protein] + NH4(+)</text>
        <dbReference type="Rhea" id="RHEA:16441"/>
        <dbReference type="Rhea" id="RHEA-COMP:10207"/>
        <dbReference type="Rhea" id="RHEA-COMP:10208"/>
        <dbReference type="ChEBI" id="CHEBI:15377"/>
        <dbReference type="ChEBI" id="CHEBI:28938"/>
        <dbReference type="ChEBI" id="CHEBI:29973"/>
        <dbReference type="ChEBI" id="CHEBI:30011"/>
        <dbReference type="EC" id="3.5.1.44"/>
    </reaction>
</comment>
<dbReference type="Proteomes" id="UP001556220">
    <property type="component" value="Unassembled WGS sequence"/>
</dbReference>
<keyword evidence="1 5" id="KW-0963">Cytoplasm</keyword>
<dbReference type="Pfam" id="PF01339">
    <property type="entry name" value="CheB_methylest"/>
    <property type="match status" value="1"/>
</dbReference>
<dbReference type="PANTHER" id="PTHR42872">
    <property type="entry name" value="PROTEIN-GLUTAMATE METHYLESTERASE/PROTEIN-GLUTAMINE GLUTAMINASE"/>
    <property type="match status" value="1"/>
</dbReference>
<dbReference type="PROSITE" id="PS50110">
    <property type="entry name" value="RESPONSE_REGULATORY"/>
    <property type="match status" value="1"/>
</dbReference>
<dbReference type="Gene3D" id="3.40.50.2300">
    <property type="match status" value="1"/>
</dbReference>
<evidence type="ECO:0000256" key="7">
    <source>
        <dbReference type="PROSITE-ProRule" id="PRU00169"/>
    </source>
</evidence>
<feature type="domain" description="Response regulatory" evidence="8">
    <location>
        <begin position="5"/>
        <end position="122"/>
    </location>
</feature>
<organism evidence="10 11">
    <name type="scientific">Rhodanobacter lycopersici</name>
    <dbReference type="NCBI Taxonomy" id="3162487"/>
    <lineage>
        <taxon>Bacteria</taxon>
        <taxon>Pseudomonadati</taxon>
        <taxon>Pseudomonadota</taxon>
        <taxon>Gammaproteobacteria</taxon>
        <taxon>Lysobacterales</taxon>
        <taxon>Rhodanobacteraceae</taxon>
        <taxon>Rhodanobacter</taxon>
    </lineage>
</organism>
<evidence type="ECO:0000313" key="11">
    <source>
        <dbReference type="Proteomes" id="UP001556220"/>
    </source>
</evidence>
<sequence>MERVRVLVVDDSALVRKLMSTMLACDPGIEVVGTAADPLIAREKIKQLDPDVLTLDVEMPRMDGLTFLENLMRLRPMPVVMVSSLTTQGAEVTLRALELGAVDFLAKPSSDLATSFGDSALEICAKVKLAARAKPRARTTVRKLDVAPRLSADAVLPRSQAAGSRGGSPIIALGASTGGTEAVRVVLEAMPPDAPPILVTQHIPAAFSGPFAARMDRCSAMRVCEARDGQPIQPGHAYIAPGSHHLLVMWDGAKYVCRLHDGPPVNRHRPSVDVLFRSLAASAGAATIAALLTGMGDDGARGLLELRQAGAATLVQDEASSVVWGMPGAAWKLGAAPEMLPVDHIAARLLALARHFHTGAVCA</sequence>
<name>A0ABV3QGW5_9GAMM</name>
<evidence type="ECO:0000259" key="8">
    <source>
        <dbReference type="PROSITE" id="PS50110"/>
    </source>
</evidence>
<dbReference type="EC" id="3.1.1.61" evidence="5"/>
<protein>
    <recommendedName>
        <fullName evidence="5">Protein-glutamate methylesterase/protein-glutamine glutaminase</fullName>
        <ecNumber evidence="5">3.1.1.61</ecNumber>
        <ecNumber evidence="5">3.5.1.44</ecNumber>
    </recommendedName>
</protein>
<dbReference type="PIRSF" id="PIRSF000876">
    <property type="entry name" value="RR_chemtxs_CheB"/>
    <property type="match status" value="1"/>
</dbReference>
<dbReference type="NCBIfam" id="NF001965">
    <property type="entry name" value="PRK00742.1"/>
    <property type="match status" value="1"/>
</dbReference>
<feature type="modified residue" description="4-aspartylphosphate" evidence="5 7">
    <location>
        <position position="56"/>
    </location>
</feature>
<dbReference type="PANTHER" id="PTHR42872:SF6">
    <property type="entry name" value="PROTEIN-GLUTAMATE METHYLESTERASE_PROTEIN-GLUTAMINE GLUTAMINASE"/>
    <property type="match status" value="1"/>
</dbReference>
<dbReference type="InterPro" id="IPR011006">
    <property type="entry name" value="CheY-like_superfamily"/>
</dbReference>
<dbReference type="SUPFAM" id="SSF52172">
    <property type="entry name" value="CheY-like"/>
    <property type="match status" value="1"/>
</dbReference>
<dbReference type="RefSeq" id="WP_367854835.1">
    <property type="nucleotide sequence ID" value="NZ_JBFOHK010000003.1"/>
</dbReference>
<feature type="active site" evidence="5 6">
    <location>
        <position position="298"/>
    </location>
</feature>
<dbReference type="InterPro" id="IPR035909">
    <property type="entry name" value="CheB_C"/>
</dbReference>
<dbReference type="InterPro" id="IPR001789">
    <property type="entry name" value="Sig_transdc_resp-reg_receiver"/>
</dbReference>
<dbReference type="InterPro" id="IPR008248">
    <property type="entry name" value="CheB-like"/>
</dbReference>
<comment type="caution">
    <text evidence="10">The sequence shown here is derived from an EMBL/GenBank/DDBJ whole genome shotgun (WGS) entry which is preliminary data.</text>
</comment>
<keyword evidence="5 7" id="KW-0597">Phosphoprotein</keyword>
<dbReference type="EC" id="3.5.1.44" evidence="5"/>
<evidence type="ECO:0000313" key="10">
    <source>
        <dbReference type="EMBL" id="MEW9572779.1"/>
    </source>
</evidence>
<keyword evidence="3 5" id="KW-0378">Hydrolase</keyword>
<evidence type="ECO:0000256" key="3">
    <source>
        <dbReference type="ARBA" id="ARBA00022801"/>
    </source>
</evidence>
<keyword evidence="2 5" id="KW-0145">Chemotaxis</keyword>
<accession>A0ABV3QGW5</accession>
<comment type="subcellular location">
    <subcellularLocation>
        <location evidence="5">Cytoplasm</location>
    </subcellularLocation>
</comment>
<dbReference type="EMBL" id="JBFOHK010000003">
    <property type="protein sequence ID" value="MEW9572779.1"/>
    <property type="molecule type" value="Genomic_DNA"/>
</dbReference>
<feature type="active site" evidence="5 6">
    <location>
        <position position="202"/>
    </location>
</feature>
<dbReference type="InterPro" id="IPR000673">
    <property type="entry name" value="Sig_transdc_resp-reg_Me-estase"/>
</dbReference>
<evidence type="ECO:0000256" key="1">
    <source>
        <dbReference type="ARBA" id="ARBA00022490"/>
    </source>
</evidence>
<dbReference type="CDD" id="cd16432">
    <property type="entry name" value="CheB_Rec"/>
    <property type="match status" value="1"/>
</dbReference>
<dbReference type="HAMAP" id="MF_00099">
    <property type="entry name" value="CheB_chemtxs"/>
    <property type="match status" value="1"/>
</dbReference>
<comment type="PTM">
    <text evidence="5">Phosphorylated by CheA. Phosphorylation of the N-terminal regulatory domain activates the methylesterase activity.</text>
</comment>
<comment type="catalytic activity">
    <reaction evidence="4 5">
        <text>[protein]-L-glutamate 5-O-methyl ester + H2O = L-glutamyl-[protein] + methanol + H(+)</text>
        <dbReference type="Rhea" id="RHEA:23236"/>
        <dbReference type="Rhea" id="RHEA-COMP:10208"/>
        <dbReference type="Rhea" id="RHEA-COMP:10311"/>
        <dbReference type="ChEBI" id="CHEBI:15377"/>
        <dbReference type="ChEBI" id="CHEBI:15378"/>
        <dbReference type="ChEBI" id="CHEBI:17790"/>
        <dbReference type="ChEBI" id="CHEBI:29973"/>
        <dbReference type="ChEBI" id="CHEBI:82795"/>
        <dbReference type="EC" id="3.1.1.61"/>
    </reaction>
</comment>
<proteinExistence type="inferred from homology"/>
<dbReference type="Pfam" id="PF00072">
    <property type="entry name" value="Response_reg"/>
    <property type="match status" value="1"/>
</dbReference>
<dbReference type="Gene3D" id="3.40.50.180">
    <property type="entry name" value="Methylesterase CheB, C-terminal domain"/>
    <property type="match status" value="1"/>
</dbReference>
<evidence type="ECO:0000256" key="2">
    <source>
        <dbReference type="ARBA" id="ARBA00022500"/>
    </source>
</evidence>
<dbReference type="PROSITE" id="PS50122">
    <property type="entry name" value="CHEB"/>
    <property type="match status" value="1"/>
</dbReference>
<gene>
    <name evidence="5" type="primary">cheB</name>
    <name evidence="10" type="ORF">ABQJ54_13555</name>
</gene>
<dbReference type="SUPFAM" id="SSF52738">
    <property type="entry name" value="Methylesterase CheB, C-terminal domain"/>
    <property type="match status" value="1"/>
</dbReference>
<evidence type="ECO:0000256" key="5">
    <source>
        <dbReference type="HAMAP-Rule" id="MF_00099"/>
    </source>
</evidence>
<feature type="domain" description="CheB-type methylesterase" evidence="9">
    <location>
        <begin position="164"/>
        <end position="351"/>
    </location>
</feature>
<comment type="similarity">
    <text evidence="5">Belongs to the CheB family.</text>
</comment>
<comment type="domain">
    <text evidence="5">Contains a C-terminal catalytic domain, and an N-terminal region which modulates catalytic activity.</text>
</comment>